<name>A0A4R6UG69_9GAMM</name>
<protein>
    <submittedName>
        <fullName evidence="3">Nucleotide-binding universal stress UspA family protein</fullName>
    </submittedName>
</protein>
<evidence type="ECO:0000259" key="2">
    <source>
        <dbReference type="Pfam" id="PF00582"/>
    </source>
</evidence>
<dbReference type="InterPro" id="IPR006015">
    <property type="entry name" value="Universal_stress_UspA"/>
</dbReference>
<dbReference type="CDD" id="cd00293">
    <property type="entry name" value="USP-like"/>
    <property type="match status" value="1"/>
</dbReference>
<feature type="domain" description="UspA" evidence="2">
    <location>
        <begin position="1"/>
        <end position="148"/>
    </location>
</feature>
<dbReference type="PANTHER" id="PTHR46268:SF6">
    <property type="entry name" value="UNIVERSAL STRESS PROTEIN UP12"/>
    <property type="match status" value="1"/>
</dbReference>
<comment type="caution">
    <text evidence="3">The sequence shown here is derived from an EMBL/GenBank/DDBJ whole genome shotgun (WGS) entry which is preliminary data.</text>
</comment>
<dbReference type="InterPro" id="IPR006016">
    <property type="entry name" value="UspA"/>
</dbReference>
<keyword evidence="4" id="KW-1185">Reference proteome</keyword>
<dbReference type="EMBL" id="SNYM01000017">
    <property type="protein sequence ID" value="TDQ45801.1"/>
    <property type="molecule type" value="Genomic_DNA"/>
</dbReference>
<evidence type="ECO:0000313" key="4">
    <source>
        <dbReference type="Proteomes" id="UP000295375"/>
    </source>
</evidence>
<evidence type="ECO:0000256" key="1">
    <source>
        <dbReference type="ARBA" id="ARBA00008791"/>
    </source>
</evidence>
<organism evidence="3 4">
    <name type="scientific">Permianibacter aggregans</name>
    <dbReference type="NCBI Taxonomy" id="1510150"/>
    <lineage>
        <taxon>Bacteria</taxon>
        <taxon>Pseudomonadati</taxon>
        <taxon>Pseudomonadota</taxon>
        <taxon>Gammaproteobacteria</taxon>
        <taxon>Pseudomonadales</taxon>
        <taxon>Pseudomonadaceae</taxon>
        <taxon>Permianibacter</taxon>
    </lineage>
</organism>
<dbReference type="PRINTS" id="PR01438">
    <property type="entry name" value="UNVRSLSTRESS"/>
</dbReference>
<dbReference type="InterPro" id="IPR014729">
    <property type="entry name" value="Rossmann-like_a/b/a_fold"/>
</dbReference>
<dbReference type="Proteomes" id="UP000295375">
    <property type="component" value="Unassembled WGS sequence"/>
</dbReference>
<accession>A0A4R6UG69</accession>
<dbReference type="AlphaFoldDB" id="A0A4R6UG69"/>
<evidence type="ECO:0000313" key="3">
    <source>
        <dbReference type="EMBL" id="TDQ45801.1"/>
    </source>
</evidence>
<dbReference type="Gene3D" id="3.40.50.620">
    <property type="entry name" value="HUPs"/>
    <property type="match status" value="1"/>
</dbReference>
<comment type="similarity">
    <text evidence="1">Belongs to the universal stress protein A family.</text>
</comment>
<dbReference type="RefSeq" id="WP_133592368.1">
    <property type="nucleotide sequence ID" value="NZ_CP037953.1"/>
</dbReference>
<proteinExistence type="inferred from homology"/>
<reference evidence="3 4" key="1">
    <citation type="submission" date="2019-03" db="EMBL/GenBank/DDBJ databases">
        <title>Genomic Encyclopedia of Type Strains, Phase IV (KMG-IV): sequencing the most valuable type-strain genomes for metagenomic binning, comparative biology and taxonomic classification.</title>
        <authorList>
            <person name="Goeker M."/>
        </authorList>
    </citation>
    <scope>NUCLEOTIDE SEQUENCE [LARGE SCALE GENOMIC DNA]</scope>
    <source>
        <strain evidence="3 4">DSM 103792</strain>
    </source>
</reference>
<sequence length="150" mass="16347">MFKQILVPVDGSELSIAAVKRAVKFAKEAKAQITFYHAQPAFVPPLLAGEGVIMDAGAQQMFAESREKEAKHLLKTATDHADAEGVKHNDVTDIHDAPWQGIIEAAKKNSCDLIFMSSHGRRGVASLLLGSETQKVLTHCKIPVLVFRES</sequence>
<dbReference type="Pfam" id="PF00582">
    <property type="entry name" value="Usp"/>
    <property type="match status" value="1"/>
</dbReference>
<dbReference type="PANTHER" id="PTHR46268">
    <property type="entry name" value="STRESS RESPONSE PROTEIN NHAX"/>
    <property type="match status" value="1"/>
</dbReference>
<dbReference type="SUPFAM" id="SSF52402">
    <property type="entry name" value="Adenine nucleotide alpha hydrolases-like"/>
    <property type="match status" value="1"/>
</dbReference>
<dbReference type="OrthoDB" id="9792500at2"/>
<gene>
    <name evidence="3" type="ORF">EV696_11734</name>
</gene>